<dbReference type="GO" id="GO:0032012">
    <property type="term" value="P:regulation of ARF protein signal transduction"/>
    <property type="evidence" value="ECO:0007669"/>
    <property type="project" value="InterPro"/>
</dbReference>
<feature type="compositionally biased region" description="Low complexity" evidence="2">
    <location>
        <begin position="1497"/>
        <end position="1510"/>
    </location>
</feature>
<evidence type="ECO:0000259" key="4">
    <source>
        <dbReference type="PROSITE" id="PS50190"/>
    </source>
</evidence>
<dbReference type="PROSITE" id="PS50003">
    <property type="entry name" value="PH_DOMAIN"/>
    <property type="match status" value="1"/>
</dbReference>
<name>A0A9Q8P9E6_PASFU</name>
<dbReference type="PROSITE" id="PS50190">
    <property type="entry name" value="SEC7"/>
    <property type="match status" value="1"/>
</dbReference>
<sequence>MPLLVKRRSILDLANDQHSHQHTRAQKQPSLRPFTANEISPDSTIRPVSDYGQSTFSRLSHELHPDDIVEPSTDDEGSKKRFNLIKFRNYSESHLAARARLDALAVEEEHNDMPPIPTVTADNGVVPKIVKTAPTMDNALHEEQRHVRPSLFKRASSRRMQSPSMSMHEHKPERRSGLRWRRGKNSGLEDLHRLSTMHLQNAATAPPSYGDESTSALAVPVSRLTDPRLSESSRSDGSNGSSGDGQIYASTTTTTHTVSTHTTFFKLPRRNPNRNSLFPVPIKIPPPDIRDDDGPTTHRASTQSNTPEIHGTPTTEQESALQRRHTETSPAKARLHAKSAPPSNAALTNKSMSFSDLGHPLDRHNSRQSQSSLSSSPLQPPMRLGMRDRASTASSFGRSSRDVDTPPSLSASGRNSTSTTGRSSLGGFLSLSRFRQGSEPHSPRHGSPGTRSKSNSFAISREALVIPEREEGDTPGKYLERLEAAVARSVIATILSRSADPFSMAVLRSYTRRFPFFGEPIDMSFRKFLLEAELPVETQQVDRVIQAFADRYHECNPGIFPSSDVAYVVAFSIMMLHTDAFNKNVKKKMTKQEYTRNLREQGMSGDILSCIYDNICYTPFVHYDEDVDINGQKVLSFRPTGKGGKLKSAIPGADVVAKKPSGPLDPYNLLVENRLDELRPPIKDVMMLDDPYDYRGSQGELDMHYLQRAFTHTGVLQIISARSRPAAYESQVINGAPNPTETQQGIVDLKVTKVGTLWRKSAKRSKTKRPWQEWGAVLTGSQLYLFKNSHWAKGLMHQFKQHQKPGQPRTPVIFKPPLQNFKPDALIKTDNAVALIDSTYDKHKNAFVFVRPGAEEETLLADNESELNEWLGLINYAAAFRAAGVRIRGMVGNEEDTRNRDLGRLDSTTSTRSIQTRMGEVTLTSRGLSPALQKQVMAARREIMIQKIADLETQVAATNRQLERVLRDARHLQILAPIADKTRDDVRSAGGRINAAIIWTRRDVWRMKCHRDIIAMDVRLDGMTAAELDKLAAERAQQQAEAESARKDKPKMLSRLSSQRVRSPPQSPTTRQMNDRPSTAESVDTVSRDIFQSPSGSTNGQQQEGWQLPPLSLDVAARDQHRPSVSSTLLSTPASKRAGGSLTHSSSSTSSVLRVQRTHSSNPPETSHEDDPNLDEKDLKLLARSTMGPAQEASPRMPSIDNPQLGTSPESKHKGVRRSLHKTLRDGHHRDHTHKHRRNKDSDSTVRSAGHLDKDVEEATPGLQRDKPRFILHGKQASVVQFGGDWDRMRLRREQYDRQHPSTPTQTQKEADDAYNAYECRRAEQHERVRSPVVQEFLRHGSITEDDDAASVLSEEMRSFREDAEAAIAYSSAGHSASPKRLSSSTDDRGTDSEVYDLADWEDSRRVTVIGPSRPIPQPNSTETQRHRRYSSLEKAENGNIKIVDSLDAEDEAGSPSFKGRENRQTVIGPSSSSGNHRANCANGKGKLKESASMEASSTKKTSGTSTTGSESPTQDEDSEFEESVDGEEGFVRPVKEEEVQKMSSGLRAAKTR</sequence>
<dbReference type="PANTHER" id="PTHR10663">
    <property type="entry name" value="GUANYL-NUCLEOTIDE EXCHANGE FACTOR"/>
    <property type="match status" value="1"/>
</dbReference>
<feature type="compositionally biased region" description="Basic and acidic residues" evidence="2">
    <location>
        <begin position="1530"/>
        <end position="1541"/>
    </location>
</feature>
<reference evidence="5" key="2">
    <citation type="journal article" date="2022" name="Microb. Genom.">
        <title>A chromosome-scale genome assembly of the tomato pathogen Cladosporium fulvum reveals a compartmentalized genome architecture and the presence of a dispensable chromosome.</title>
        <authorList>
            <person name="Zaccaron A.Z."/>
            <person name="Chen L.H."/>
            <person name="Samaras A."/>
            <person name="Stergiopoulos I."/>
        </authorList>
    </citation>
    <scope>NUCLEOTIDE SEQUENCE</scope>
    <source>
        <strain evidence="5">Race5_Kim</strain>
    </source>
</reference>
<feature type="domain" description="SEC7" evidence="4">
    <location>
        <begin position="443"/>
        <end position="618"/>
    </location>
</feature>
<feature type="region of interest" description="Disordered" evidence="2">
    <location>
        <begin position="1037"/>
        <end position="1084"/>
    </location>
</feature>
<dbReference type="GO" id="GO:0005085">
    <property type="term" value="F:guanyl-nucleotide exchange factor activity"/>
    <property type="evidence" value="ECO:0007669"/>
    <property type="project" value="InterPro"/>
</dbReference>
<dbReference type="SMART" id="SM00233">
    <property type="entry name" value="PH"/>
    <property type="match status" value="1"/>
</dbReference>
<dbReference type="InterPro" id="IPR023394">
    <property type="entry name" value="Sec7_C_sf"/>
</dbReference>
<feature type="compositionally biased region" description="Polar residues" evidence="2">
    <location>
        <begin position="449"/>
        <end position="458"/>
    </location>
</feature>
<feature type="region of interest" description="Disordered" evidence="2">
    <location>
        <begin position="1371"/>
        <end position="1553"/>
    </location>
</feature>
<dbReference type="PANTHER" id="PTHR10663:SF405">
    <property type="entry name" value="ARF GUANINE NUCLEOTIDE EXCHANGE FACTOR SYT1"/>
    <property type="match status" value="1"/>
</dbReference>
<feature type="compositionally biased region" description="Polar residues" evidence="2">
    <location>
        <begin position="1069"/>
        <end position="1084"/>
    </location>
</feature>
<feature type="region of interest" description="Disordered" evidence="2">
    <location>
        <begin position="154"/>
        <end position="182"/>
    </location>
</feature>
<feature type="region of interest" description="Disordered" evidence="2">
    <location>
        <begin position="1188"/>
        <end position="1266"/>
    </location>
</feature>
<accession>A0A9Q8P9E6</accession>
<dbReference type="SUPFAM" id="SSF50729">
    <property type="entry name" value="PH domain-like"/>
    <property type="match status" value="1"/>
</dbReference>
<dbReference type="CDD" id="cd00171">
    <property type="entry name" value="Sec7"/>
    <property type="match status" value="1"/>
</dbReference>
<feature type="compositionally biased region" description="Polar residues" evidence="2">
    <location>
        <begin position="298"/>
        <end position="320"/>
    </location>
</feature>
<evidence type="ECO:0000256" key="2">
    <source>
        <dbReference type="SAM" id="MobiDB-lite"/>
    </source>
</evidence>
<dbReference type="Pfam" id="PF01369">
    <property type="entry name" value="Sec7"/>
    <property type="match status" value="1"/>
</dbReference>
<dbReference type="Gene3D" id="1.10.1000.11">
    <property type="entry name" value="Arf Nucleotide-binding Site Opener,domain 2"/>
    <property type="match status" value="1"/>
</dbReference>
<dbReference type="CDD" id="cd00821">
    <property type="entry name" value="PH"/>
    <property type="match status" value="1"/>
</dbReference>
<gene>
    <name evidence="5" type="ORF">CLAFUR5_05906</name>
</gene>
<dbReference type="OMA" id="FVRHNAL"/>
<feature type="compositionally biased region" description="Low complexity" evidence="2">
    <location>
        <begin position="416"/>
        <end position="435"/>
    </location>
</feature>
<protein>
    <submittedName>
        <fullName evidence="5">Uncharacterized protein</fullName>
    </submittedName>
</protein>
<keyword evidence="6" id="KW-1185">Reference proteome</keyword>
<dbReference type="KEGG" id="ffu:CLAFUR5_05906"/>
<feature type="domain" description="PH" evidence="3">
    <location>
        <begin position="750"/>
        <end position="879"/>
    </location>
</feature>
<feature type="compositionally biased region" description="Basic and acidic residues" evidence="2">
    <location>
        <begin position="167"/>
        <end position="176"/>
    </location>
</feature>
<dbReference type="GeneID" id="71985784"/>
<evidence type="ECO:0000313" key="6">
    <source>
        <dbReference type="Proteomes" id="UP000756132"/>
    </source>
</evidence>
<feature type="region of interest" description="Disordered" evidence="2">
    <location>
        <begin position="222"/>
        <end position="458"/>
    </location>
</feature>
<dbReference type="RefSeq" id="XP_047762232.1">
    <property type="nucleotide sequence ID" value="XM_047905054.1"/>
</dbReference>
<dbReference type="EMBL" id="CP090167">
    <property type="protein sequence ID" value="UJO17866.1"/>
    <property type="molecule type" value="Genomic_DNA"/>
</dbReference>
<reference evidence="5" key="1">
    <citation type="submission" date="2021-12" db="EMBL/GenBank/DDBJ databases">
        <authorList>
            <person name="Zaccaron A."/>
            <person name="Stergiopoulos I."/>
        </authorList>
    </citation>
    <scope>NUCLEOTIDE SEQUENCE</scope>
    <source>
        <strain evidence="5">Race5_Kim</strain>
    </source>
</reference>
<keyword evidence="1" id="KW-0175">Coiled coil</keyword>
<feature type="compositionally biased region" description="Low complexity" evidence="2">
    <location>
        <begin position="235"/>
        <end position="263"/>
    </location>
</feature>
<feature type="compositionally biased region" description="Polar residues" evidence="2">
    <location>
        <begin position="1123"/>
        <end position="1134"/>
    </location>
</feature>
<evidence type="ECO:0000259" key="3">
    <source>
        <dbReference type="PROSITE" id="PS50003"/>
    </source>
</evidence>
<feature type="compositionally biased region" description="Low complexity" evidence="2">
    <location>
        <begin position="1141"/>
        <end position="1151"/>
    </location>
</feature>
<dbReference type="Proteomes" id="UP000756132">
    <property type="component" value="Chromosome 5"/>
</dbReference>
<feature type="compositionally biased region" description="Basic and acidic residues" evidence="2">
    <location>
        <begin position="1240"/>
        <end position="1254"/>
    </location>
</feature>
<feature type="compositionally biased region" description="Basic residues" evidence="2">
    <location>
        <begin position="1230"/>
        <end position="1239"/>
    </location>
</feature>
<feature type="compositionally biased region" description="Acidic residues" evidence="2">
    <location>
        <begin position="1514"/>
        <end position="1529"/>
    </location>
</feature>
<evidence type="ECO:0000313" key="5">
    <source>
        <dbReference type="EMBL" id="UJO17866.1"/>
    </source>
</evidence>
<dbReference type="SMART" id="SM00222">
    <property type="entry name" value="Sec7"/>
    <property type="match status" value="1"/>
</dbReference>
<feature type="compositionally biased region" description="Basic and acidic residues" evidence="2">
    <location>
        <begin position="1166"/>
        <end position="1175"/>
    </location>
</feature>
<evidence type="ECO:0000256" key="1">
    <source>
        <dbReference type="SAM" id="Coils"/>
    </source>
</evidence>
<feature type="region of interest" description="Disordered" evidence="2">
    <location>
        <begin position="16"/>
        <end position="51"/>
    </location>
</feature>
<dbReference type="InterPro" id="IPR035999">
    <property type="entry name" value="Sec7_dom_sf"/>
</dbReference>
<feature type="region of interest" description="Disordered" evidence="2">
    <location>
        <begin position="1118"/>
        <end position="1175"/>
    </location>
</feature>
<feature type="coiled-coil region" evidence="1">
    <location>
        <begin position="941"/>
        <end position="968"/>
    </location>
</feature>
<organism evidence="5 6">
    <name type="scientific">Passalora fulva</name>
    <name type="common">Tomato leaf mold</name>
    <name type="synonym">Cladosporium fulvum</name>
    <dbReference type="NCBI Taxonomy" id="5499"/>
    <lineage>
        <taxon>Eukaryota</taxon>
        <taxon>Fungi</taxon>
        <taxon>Dikarya</taxon>
        <taxon>Ascomycota</taxon>
        <taxon>Pezizomycotina</taxon>
        <taxon>Dothideomycetes</taxon>
        <taxon>Dothideomycetidae</taxon>
        <taxon>Mycosphaerellales</taxon>
        <taxon>Mycosphaerellaceae</taxon>
        <taxon>Fulvia</taxon>
    </lineage>
</organism>
<feature type="compositionally biased region" description="Polar residues" evidence="2">
    <location>
        <begin position="1465"/>
        <end position="1477"/>
    </location>
</feature>
<dbReference type="Gene3D" id="2.30.29.30">
    <property type="entry name" value="Pleckstrin-homology domain (PH domain)/Phosphotyrosine-binding domain (PTB)"/>
    <property type="match status" value="1"/>
</dbReference>
<dbReference type="OrthoDB" id="430364at2759"/>
<dbReference type="SUPFAM" id="SSF48425">
    <property type="entry name" value="Sec7 domain"/>
    <property type="match status" value="1"/>
</dbReference>
<feature type="compositionally biased region" description="Basic and acidic residues" evidence="2">
    <location>
        <begin position="225"/>
        <end position="234"/>
    </location>
</feature>
<proteinExistence type="predicted"/>
<dbReference type="InterPro" id="IPR011993">
    <property type="entry name" value="PH-like_dom_sf"/>
</dbReference>
<feature type="compositionally biased region" description="Low complexity" evidence="2">
    <location>
        <begin position="367"/>
        <end position="384"/>
    </location>
</feature>
<feature type="compositionally biased region" description="Polar residues" evidence="2">
    <location>
        <begin position="341"/>
        <end position="354"/>
    </location>
</feature>
<dbReference type="InterPro" id="IPR001849">
    <property type="entry name" value="PH_domain"/>
</dbReference>
<feature type="compositionally biased region" description="Low complexity" evidence="2">
    <location>
        <begin position="1053"/>
        <end position="1064"/>
    </location>
</feature>
<dbReference type="InterPro" id="IPR000904">
    <property type="entry name" value="Sec7_dom"/>
</dbReference>